<reference evidence="2 3" key="1">
    <citation type="submission" date="2018-04" db="EMBL/GenBank/DDBJ databases">
        <title>Massilia violaceinigra sp. nov., a novel purple-pigmented bacterium isolated from Tianshan glacier, Xinjiang, China.</title>
        <authorList>
            <person name="Wang H."/>
        </authorList>
    </citation>
    <scope>NUCLEOTIDE SEQUENCE [LARGE SCALE GENOMIC DNA]</scope>
    <source>
        <strain evidence="2 3">B448-2</strain>
    </source>
</reference>
<proteinExistence type="predicted"/>
<accession>A0A2U2HFC3</accession>
<keyword evidence="1" id="KW-1133">Transmembrane helix</keyword>
<protein>
    <submittedName>
        <fullName evidence="2">Metal-dependent hydrolase</fullName>
    </submittedName>
</protein>
<dbReference type="EMBL" id="PXWF02000291">
    <property type="protein sequence ID" value="PWF42877.1"/>
    <property type="molecule type" value="Genomic_DNA"/>
</dbReference>
<dbReference type="Proteomes" id="UP000241421">
    <property type="component" value="Unassembled WGS sequence"/>
</dbReference>
<gene>
    <name evidence="2" type="ORF">C7C56_022150</name>
</gene>
<name>A0A2U2HFC3_9BURK</name>
<keyword evidence="3" id="KW-1185">Reference proteome</keyword>
<organism evidence="2 3">
    <name type="scientific">Massilia glaciei</name>
    <dbReference type="NCBI Taxonomy" id="1524097"/>
    <lineage>
        <taxon>Bacteria</taxon>
        <taxon>Pseudomonadati</taxon>
        <taxon>Pseudomonadota</taxon>
        <taxon>Betaproteobacteria</taxon>
        <taxon>Burkholderiales</taxon>
        <taxon>Oxalobacteraceae</taxon>
        <taxon>Telluria group</taxon>
        <taxon>Massilia</taxon>
    </lineage>
</organism>
<dbReference type="RefSeq" id="WP_106759515.1">
    <property type="nucleotide sequence ID" value="NZ_PXWF02000291.1"/>
</dbReference>
<feature type="transmembrane region" description="Helical" evidence="1">
    <location>
        <begin position="64"/>
        <end position="82"/>
    </location>
</feature>
<keyword evidence="1" id="KW-0812">Transmembrane</keyword>
<dbReference type="InterPro" id="IPR007404">
    <property type="entry name" value="YdjM-like"/>
</dbReference>
<evidence type="ECO:0000256" key="1">
    <source>
        <dbReference type="SAM" id="Phobius"/>
    </source>
</evidence>
<evidence type="ECO:0000313" key="3">
    <source>
        <dbReference type="Proteomes" id="UP000241421"/>
    </source>
</evidence>
<evidence type="ECO:0000313" key="2">
    <source>
        <dbReference type="EMBL" id="PWF42877.1"/>
    </source>
</evidence>
<dbReference type="OrthoDB" id="5519795at2"/>
<comment type="caution">
    <text evidence="2">The sequence shown here is derived from an EMBL/GenBank/DDBJ whole genome shotgun (WGS) entry which is preliminary data.</text>
</comment>
<dbReference type="AlphaFoldDB" id="A0A2U2HFC3"/>
<sequence>MSPITHMLVGWVGLERLQLGRRDKAIVVLAGLTPDLDGLGIVIDFATRTFGLAETDYYQAFHRMYGHGLPAAILIAALAAALGTRRYRVACCAFVSVHLHFLCDLIGSRGTTSEDTWGIYYLAPFSTAYEVSWPGQWPLVGWQNMLVTVVLLSVALWRATNLGYSPLALISERADTVFVATLRKWRKQCSFQE</sequence>
<keyword evidence="1" id="KW-0472">Membrane</keyword>
<dbReference type="GO" id="GO:0016787">
    <property type="term" value="F:hydrolase activity"/>
    <property type="evidence" value="ECO:0007669"/>
    <property type="project" value="UniProtKB-KW"/>
</dbReference>
<keyword evidence="2" id="KW-0378">Hydrolase</keyword>
<dbReference type="Pfam" id="PF04307">
    <property type="entry name" value="YdjM"/>
    <property type="match status" value="1"/>
</dbReference>